<keyword evidence="1" id="KW-1133">Transmembrane helix</keyword>
<proteinExistence type="predicted"/>
<evidence type="ECO:0000313" key="2">
    <source>
        <dbReference type="EMBL" id="CAK0831608.1"/>
    </source>
</evidence>
<keyword evidence="1" id="KW-0472">Membrane</keyword>
<comment type="caution">
    <text evidence="2">The sequence shown here is derived from an EMBL/GenBank/DDBJ whole genome shotgun (WGS) entry which is preliminary data.</text>
</comment>
<dbReference type="Proteomes" id="UP001189429">
    <property type="component" value="Unassembled WGS sequence"/>
</dbReference>
<feature type="transmembrane region" description="Helical" evidence="1">
    <location>
        <begin position="48"/>
        <end position="67"/>
    </location>
</feature>
<evidence type="ECO:0000256" key="1">
    <source>
        <dbReference type="SAM" id="Phobius"/>
    </source>
</evidence>
<dbReference type="EMBL" id="CAUYUJ010011342">
    <property type="protein sequence ID" value="CAK0831608.1"/>
    <property type="molecule type" value="Genomic_DNA"/>
</dbReference>
<protein>
    <submittedName>
        <fullName evidence="2">Uncharacterized protein</fullName>
    </submittedName>
</protein>
<reference evidence="2" key="1">
    <citation type="submission" date="2023-10" db="EMBL/GenBank/DDBJ databases">
        <authorList>
            <person name="Chen Y."/>
            <person name="Shah S."/>
            <person name="Dougan E. K."/>
            <person name="Thang M."/>
            <person name="Chan C."/>
        </authorList>
    </citation>
    <scope>NUCLEOTIDE SEQUENCE [LARGE SCALE GENOMIC DNA]</scope>
</reference>
<feature type="non-terminal residue" evidence="2">
    <location>
        <position position="1"/>
    </location>
</feature>
<gene>
    <name evidence="2" type="ORF">PCOR1329_LOCUS29894</name>
</gene>
<name>A0ABN9SIS6_9DINO</name>
<keyword evidence="1" id="KW-0812">Transmembrane</keyword>
<organism evidence="2 3">
    <name type="scientific">Prorocentrum cordatum</name>
    <dbReference type="NCBI Taxonomy" id="2364126"/>
    <lineage>
        <taxon>Eukaryota</taxon>
        <taxon>Sar</taxon>
        <taxon>Alveolata</taxon>
        <taxon>Dinophyceae</taxon>
        <taxon>Prorocentrales</taxon>
        <taxon>Prorocentraceae</taxon>
        <taxon>Prorocentrum</taxon>
    </lineage>
</organism>
<keyword evidence="3" id="KW-1185">Reference proteome</keyword>
<evidence type="ECO:0000313" key="3">
    <source>
        <dbReference type="Proteomes" id="UP001189429"/>
    </source>
</evidence>
<accession>A0ABN9SIS6</accession>
<sequence length="112" mass="13212">WLERGSRHHRQSRTPVFQAISWLSARRIFFKRMGKDGEVKMVPYVQTWLWPSVTLAGFSSLCFGVYIGKITNSHEWKEIFLDYCHHKRTQYSPTPLDKIARTCMNILKIAPK</sequence>